<dbReference type="EMBL" id="JACHMB010000001">
    <property type="protein sequence ID" value="MBB5781464.1"/>
    <property type="molecule type" value="Genomic_DNA"/>
</dbReference>
<protein>
    <recommendedName>
        <fullName evidence="3">Polyketide cyclase / dehydrase and lipid transport</fullName>
    </recommendedName>
</protein>
<dbReference type="Proteomes" id="UP000579153">
    <property type="component" value="Unassembled WGS sequence"/>
</dbReference>
<dbReference type="InterPro" id="IPR023393">
    <property type="entry name" value="START-like_dom_sf"/>
</dbReference>
<name>A0A7W9GCX1_9ACTN</name>
<evidence type="ECO:0000313" key="2">
    <source>
        <dbReference type="Proteomes" id="UP000579153"/>
    </source>
</evidence>
<keyword evidence="2" id="KW-1185">Reference proteome</keyword>
<dbReference type="CDD" id="cd07812">
    <property type="entry name" value="SRPBCC"/>
    <property type="match status" value="1"/>
</dbReference>
<dbReference type="AlphaFoldDB" id="A0A7W9GCX1"/>
<accession>A0A7W9GCX1</accession>
<evidence type="ECO:0000313" key="1">
    <source>
        <dbReference type="EMBL" id="MBB5781464.1"/>
    </source>
</evidence>
<organism evidence="1 2">
    <name type="scientific">Nonomuraea jabiensis</name>
    <dbReference type="NCBI Taxonomy" id="882448"/>
    <lineage>
        <taxon>Bacteria</taxon>
        <taxon>Bacillati</taxon>
        <taxon>Actinomycetota</taxon>
        <taxon>Actinomycetes</taxon>
        <taxon>Streptosporangiales</taxon>
        <taxon>Streptosporangiaceae</taxon>
        <taxon>Nonomuraea</taxon>
    </lineage>
</organism>
<dbReference type="Gene3D" id="3.30.530.20">
    <property type="match status" value="1"/>
</dbReference>
<comment type="caution">
    <text evidence="1">The sequence shown here is derived from an EMBL/GenBank/DDBJ whole genome shotgun (WGS) entry which is preliminary data.</text>
</comment>
<sequence>MPQTVLRNAFHVPAPPSAVLAHLSEPSSYVGLSPLVVAVRDVRRAPGESRFVSVERFRFFGFVKYDNLIEVTLRATGEAVEGEVVSPGGVRLDYRFGLAADGAGTEVEDRLTVDAAVRPLLWYAARKAREVQLARAGILAGRAPTLL</sequence>
<gene>
    <name evidence="1" type="ORF">HD596_008220</name>
</gene>
<dbReference type="RefSeq" id="WP_185074758.1">
    <property type="nucleotide sequence ID" value="NZ_JACHMB010000001.1"/>
</dbReference>
<proteinExistence type="predicted"/>
<dbReference type="SUPFAM" id="SSF55961">
    <property type="entry name" value="Bet v1-like"/>
    <property type="match status" value="1"/>
</dbReference>
<reference evidence="1 2" key="1">
    <citation type="submission" date="2020-08" db="EMBL/GenBank/DDBJ databases">
        <title>Sequencing the genomes of 1000 actinobacteria strains.</title>
        <authorList>
            <person name="Klenk H.-P."/>
        </authorList>
    </citation>
    <scope>NUCLEOTIDE SEQUENCE [LARGE SCALE GENOMIC DNA]</scope>
    <source>
        <strain evidence="1 2">DSM 45507</strain>
    </source>
</reference>
<evidence type="ECO:0008006" key="3">
    <source>
        <dbReference type="Google" id="ProtNLM"/>
    </source>
</evidence>